<dbReference type="Proteomes" id="UP000828048">
    <property type="component" value="Chromosome 2"/>
</dbReference>
<evidence type="ECO:0000313" key="1">
    <source>
        <dbReference type="EMBL" id="KAH7835027.1"/>
    </source>
</evidence>
<comment type="caution">
    <text evidence="1">The sequence shown here is derived from an EMBL/GenBank/DDBJ whole genome shotgun (WGS) entry which is preliminary data.</text>
</comment>
<accession>A0ACB7X2X1</accession>
<gene>
    <name evidence="1" type="ORF">Vadar_022188</name>
</gene>
<protein>
    <submittedName>
        <fullName evidence="1">Uncharacterized protein</fullName>
    </submittedName>
</protein>
<reference evidence="1 2" key="1">
    <citation type="journal article" date="2021" name="Hortic Res">
        <title>High-quality reference genome and annotation aids understanding of berry development for evergreen blueberry (Vaccinium darrowii).</title>
        <authorList>
            <person name="Yu J."/>
            <person name="Hulse-Kemp A.M."/>
            <person name="Babiker E."/>
            <person name="Staton M."/>
        </authorList>
    </citation>
    <scope>NUCLEOTIDE SEQUENCE [LARGE SCALE GENOMIC DNA]</scope>
    <source>
        <strain evidence="2">cv. NJ 8807/NJ 8810</strain>
        <tissue evidence="1">Young leaf</tissue>
    </source>
</reference>
<sequence length="126" mass="13985">MHRSSSANRVSDESAAAAVATTTTDLLPKYNPLSHAANKERNRHKSAETAVHLIPLLLLLCVFILWFFSTPVDLVHKDDDPFIARIESLTVDGDIDENATSSWLPDLELRDSKSAKHLANPDPLER</sequence>
<evidence type="ECO:0000313" key="2">
    <source>
        <dbReference type="Proteomes" id="UP000828048"/>
    </source>
</evidence>
<keyword evidence="2" id="KW-1185">Reference proteome</keyword>
<proteinExistence type="predicted"/>
<dbReference type="EMBL" id="CM037152">
    <property type="protein sequence ID" value="KAH7835027.1"/>
    <property type="molecule type" value="Genomic_DNA"/>
</dbReference>
<name>A0ACB7X2X1_9ERIC</name>
<organism evidence="1 2">
    <name type="scientific">Vaccinium darrowii</name>
    <dbReference type="NCBI Taxonomy" id="229202"/>
    <lineage>
        <taxon>Eukaryota</taxon>
        <taxon>Viridiplantae</taxon>
        <taxon>Streptophyta</taxon>
        <taxon>Embryophyta</taxon>
        <taxon>Tracheophyta</taxon>
        <taxon>Spermatophyta</taxon>
        <taxon>Magnoliopsida</taxon>
        <taxon>eudicotyledons</taxon>
        <taxon>Gunneridae</taxon>
        <taxon>Pentapetalae</taxon>
        <taxon>asterids</taxon>
        <taxon>Ericales</taxon>
        <taxon>Ericaceae</taxon>
        <taxon>Vaccinioideae</taxon>
        <taxon>Vaccinieae</taxon>
        <taxon>Vaccinium</taxon>
    </lineage>
</organism>